<dbReference type="PANTHER" id="PTHR46401:SF2">
    <property type="entry name" value="GLYCOSYLTRANSFERASE WBBK-RELATED"/>
    <property type="match status" value="1"/>
</dbReference>
<dbReference type="OrthoDB" id="9801609at2"/>
<feature type="domain" description="Glycosyltransferase subfamily 4-like N-terminal" evidence="3">
    <location>
        <begin position="17"/>
        <end position="173"/>
    </location>
</feature>
<dbReference type="Proteomes" id="UP000293162">
    <property type="component" value="Unassembled WGS sequence"/>
</dbReference>
<proteinExistence type="predicted"/>
<evidence type="ECO:0000313" key="4">
    <source>
        <dbReference type="EMBL" id="RYU96856.1"/>
    </source>
</evidence>
<dbReference type="AlphaFoldDB" id="A0A4Q5M3A8"/>
<keyword evidence="1 4" id="KW-0808">Transferase</keyword>
<dbReference type="PANTHER" id="PTHR46401">
    <property type="entry name" value="GLYCOSYLTRANSFERASE WBBK-RELATED"/>
    <property type="match status" value="1"/>
</dbReference>
<dbReference type="RefSeq" id="WP_130019811.1">
    <property type="nucleotide sequence ID" value="NZ_SEWF01000005.1"/>
</dbReference>
<sequence length="377" mass="43513">MRIGIEAQRIFRQKKHGMDIVILEILRQLQQIKTPHEYLVYAQSYKDTDTLRSTENVNIKLSGPTLYPIWEQYILPKAIRKDKIDLLHCTSNTAPITPTIPLVVTIHDVIYLEKKVSNNGVFYQRLGGIYRRWNVPQIAKKASMIVTVSNYERNRMIEKLNLPEEKVRTVYNACSNHFADEYSTEELNDFSKRMNLPERFVLFLGNTDPKKNLPNVIRTLALLYERKQLDFTLVITDFKEEHLLPLLKEQNNEHLLKHILLIGYVVNRELPKLYKLAQLFLYPSLRESFGIPILEAMQCGTPVITSNTSAMPEIAGAGAVLIDPTQIEDIAEKIVRLLNDADMRAKVIAYGLERVKLFSWKQTTEQMVGIYNEVLGV</sequence>
<dbReference type="Pfam" id="PF13439">
    <property type="entry name" value="Glyco_transf_4"/>
    <property type="match status" value="1"/>
</dbReference>
<dbReference type="SUPFAM" id="SSF53756">
    <property type="entry name" value="UDP-Glycosyltransferase/glycogen phosphorylase"/>
    <property type="match status" value="1"/>
</dbReference>
<evidence type="ECO:0000259" key="2">
    <source>
        <dbReference type="Pfam" id="PF00534"/>
    </source>
</evidence>
<feature type="domain" description="Glycosyl transferase family 1" evidence="2">
    <location>
        <begin position="188"/>
        <end position="352"/>
    </location>
</feature>
<dbReference type="GO" id="GO:0016757">
    <property type="term" value="F:glycosyltransferase activity"/>
    <property type="evidence" value="ECO:0007669"/>
    <property type="project" value="InterPro"/>
</dbReference>
<dbReference type="CDD" id="cd03809">
    <property type="entry name" value="GT4_MtfB-like"/>
    <property type="match status" value="1"/>
</dbReference>
<dbReference type="Pfam" id="PF00534">
    <property type="entry name" value="Glycos_transf_1"/>
    <property type="match status" value="1"/>
</dbReference>
<dbReference type="GO" id="GO:0009103">
    <property type="term" value="P:lipopolysaccharide biosynthetic process"/>
    <property type="evidence" value="ECO:0007669"/>
    <property type="project" value="TreeGrafter"/>
</dbReference>
<evidence type="ECO:0000313" key="5">
    <source>
        <dbReference type="Proteomes" id="UP000293162"/>
    </source>
</evidence>
<name>A0A4Q5M3A8_9BACT</name>
<gene>
    <name evidence="4" type="ORF">EWM59_04835</name>
</gene>
<dbReference type="InterPro" id="IPR001296">
    <property type="entry name" value="Glyco_trans_1"/>
</dbReference>
<keyword evidence="5" id="KW-1185">Reference proteome</keyword>
<accession>A0A4Q5M3A8</accession>
<evidence type="ECO:0000259" key="3">
    <source>
        <dbReference type="Pfam" id="PF13439"/>
    </source>
</evidence>
<dbReference type="Gene3D" id="3.40.50.2000">
    <property type="entry name" value="Glycogen Phosphorylase B"/>
    <property type="match status" value="2"/>
</dbReference>
<dbReference type="InterPro" id="IPR028098">
    <property type="entry name" value="Glyco_trans_4-like_N"/>
</dbReference>
<protein>
    <submittedName>
        <fullName evidence="4">Glycosyltransferase family 1 protein</fullName>
    </submittedName>
</protein>
<comment type="caution">
    <text evidence="4">The sequence shown here is derived from an EMBL/GenBank/DDBJ whole genome shotgun (WGS) entry which is preliminary data.</text>
</comment>
<dbReference type="EMBL" id="SEWF01000005">
    <property type="protein sequence ID" value="RYU96856.1"/>
    <property type="molecule type" value="Genomic_DNA"/>
</dbReference>
<reference evidence="4 5" key="1">
    <citation type="submission" date="2019-02" db="EMBL/GenBank/DDBJ databases">
        <title>Bacterial novel species Emticicia sp. 17J42-9 isolated from soil.</title>
        <authorList>
            <person name="Jung H.-Y."/>
        </authorList>
    </citation>
    <scope>NUCLEOTIDE SEQUENCE [LARGE SCALE GENOMIC DNA]</scope>
    <source>
        <strain evidence="4 5">17J42-9</strain>
    </source>
</reference>
<organism evidence="4 5">
    <name type="scientific">Emticicia agri</name>
    <dbReference type="NCBI Taxonomy" id="2492393"/>
    <lineage>
        <taxon>Bacteria</taxon>
        <taxon>Pseudomonadati</taxon>
        <taxon>Bacteroidota</taxon>
        <taxon>Cytophagia</taxon>
        <taxon>Cytophagales</taxon>
        <taxon>Leadbetterellaceae</taxon>
        <taxon>Emticicia</taxon>
    </lineage>
</organism>
<evidence type="ECO:0000256" key="1">
    <source>
        <dbReference type="ARBA" id="ARBA00022679"/>
    </source>
</evidence>